<evidence type="ECO:0000256" key="5">
    <source>
        <dbReference type="PROSITE-ProRule" id="PRU10141"/>
    </source>
</evidence>
<dbReference type="InterPro" id="IPR000719">
    <property type="entry name" value="Prot_kinase_dom"/>
</dbReference>
<dbReference type="InterPro" id="IPR008271">
    <property type="entry name" value="Ser/Thr_kinase_AS"/>
</dbReference>
<accession>A0A3D9V5E7</accession>
<evidence type="ECO:0000256" key="2">
    <source>
        <dbReference type="ARBA" id="ARBA00022741"/>
    </source>
</evidence>
<dbReference type="PANTHER" id="PTHR43289">
    <property type="entry name" value="MITOGEN-ACTIVATED PROTEIN KINASE KINASE KINASE 20-RELATED"/>
    <property type="match status" value="1"/>
</dbReference>
<dbReference type="PROSITE" id="PS50011">
    <property type="entry name" value="PROTEIN_KINASE_DOM"/>
    <property type="match status" value="1"/>
</dbReference>
<dbReference type="RefSeq" id="WP_115851992.1">
    <property type="nucleotide sequence ID" value="NZ_QTUC01000001.1"/>
</dbReference>
<keyword evidence="7" id="KW-0723">Serine/threonine-protein kinase</keyword>
<dbReference type="PANTHER" id="PTHR43289:SF34">
    <property type="entry name" value="SERINE_THREONINE-PROTEIN KINASE YBDM-RELATED"/>
    <property type="match status" value="1"/>
</dbReference>
<evidence type="ECO:0000256" key="1">
    <source>
        <dbReference type="ARBA" id="ARBA00022679"/>
    </source>
</evidence>
<dbReference type="PROSITE" id="PS00107">
    <property type="entry name" value="PROTEIN_KINASE_ATP"/>
    <property type="match status" value="1"/>
</dbReference>
<comment type="caution">
    <text evidence="7">The sequence shown here is derived from an EMBL/GenBank/DDBJ whole genome shotgun (WGS) entry which is preliminary data.</text>
</comment>
<keyword evidence="1" id="KW-0808">Transferase</keyword>
<keyword evidence="3 7" id="KW-0418">Kinase</keyword>
<gene>
    <name evidence="7" type="ORF">DFJ64_2186</name>
</gene>
<dbReference type="Gene3D" id="3.30.200.20">
    <property type="entry name" value="Phosphorylase Kinase, domain 1"/>
    <property type="match status" value="1"/>
</dbReference>
<dbReference type="GO" id="GO:0005524">
    <property type="term" value="F:ATP binding"/>
    <property type="evidence" value="ECO:0007669"/>
    <property type="project" value="UniProtKB-UniRule"/>
</dbReference>
<evidence type="ECO:0000256" key="4">
    <source>
        <dbReference type="ARBA" id="ARBA00022840"/>
    </source>
</evidence>
<evidence type="ECO:0000256" key="3">
    <source>
        <dbReference type="ARBA" id="ARBA00022777"/>
    </source>
</evidence>
<feature type="binding site" evidence="5">
    <location>
        <position position="43"/>
    </location>
    <ligand>
        <name>ATP</name>
        <dbReference type="ChEBI" id="CHEBI:30616"/>
    </ligand>
</feature>
<dbReference type="Gene3D" id="1.10.510.10">
    <property type="entry name" value="Transferase(Phosphotransferase) domain 1"/>
    <property type="match status" value="1"/>
</dbReference>
<protein>
    <submittedName>
        <fullName evidence="7">Serine/threonine protein kinase</fullName>
    </submittedName>
</protein>
<evidence type="ECO:0000313" key="7">
    <source>
        <dbReference type="EMBL" id="REF36757.1"/>
    </source>
</evidence>
<reference evidence="7 8" key="1">
    <citation type="submission" date="2018-08" db="EMBL/GenBank/DDBJ databases">
        <title>Sequencing the genomes of 1000 actinobacteria strains.</title>
        <authorList>
            <person name="Klenk H.-P."/>
        </authorList>
    </citation>
    <scope>NUCLEOTIDE SEQUENCE [LARGE SCALE GENOMIC DNA]</scope>
    <source>
        <strain evidence="7 8">DSM 22891</strain>
    </source>
</reference>
<dbReference type="Proteomes" id="UP000256485">
    <property type="component" value="Unassembled WGS sequence"/>
</dbReference>
<dbReference type="PROSITE" id="PS00108">
    <property type="entry name" value="PROTEIN_KINASE_ST"/>
    <property type="match status" value="1"/>
</dbReference>
<dbReference type="OrthoDB" id="9762169at2"/>
<name>A0A3D9V5E7_THECX</name>
<dbReference type="AlphaFoldDB" id="A0A3D9V5E7"/>
<dbReference type="CDD" id="cd14014">
    <property type="entry name" value="STKc_PknB_like"/>
    <property type="match status" value="1"/>
</dbReference>
<evidence type="ECO:0000313" key="8">
    <source>
        <dbReference type="Proteomes" id="UP000256485"/>
    </source>
</evidence>
<evidence type="ECO:0000259" key="6">
    <source>
        <dbReference type="PROSITE" id="PS50011"/>
    </source>
</evidence>
<dbReference type="SMART" id="SM00220">
    <property type="entry name" value="S_TKc"/>
    <property type="match status" value="1"/>
</dbReference>
<dbReference type="SUPFAM" id="SSF56112">
    <property type="entry name" value="Protein kinase-like (PK-like)"/>
    <property type="match status" value="1"/>
</dbReference>
<dbReference type="Pfam" id="PF00069">
    <property type="entry name" value="Pkinase"/>
    <property type="match status" value="1"/>
</dbReference>
<keyword evidence="8" id="KW-1185">Reference proteome</keyword>
<keyword evidence="4 5" id="KW-0067">ATP-binding</keyword>
<feature type="domain" description="Protein kinase" evidence="6">
    <location>
        <begin position="15"/>
        <end position="274"/>
    </location>
</feature>
<dbReference type="InterPro" id="IPR017441">
    <property type="entry name" value="Protein_kinase_ATP_BS"/>
</dbReference>
<dbReference type="InterPro" id="IPR011009">
    <property type="entry name" value="Kinase-like_dom_sf"/>
</dbReference>
<keyword evidence="2 5" id="KW-0547">Nucleotide-binding</keyword>
<dbReference type="GO" id="GO:0004674">
    <property type="term" value="F:protein serine/threonine kinase activity"/>
    <property type="evidence" value="ECO:0007669"/>
    <property type="project" value="UniProtKB-KW"/>
</dbReference>
<dbReference type="EMBL" id="QTUC01000001">
    <property type="protein sequence ID" value="REF36757.1"/>
    <property type="molecule type" value="Genomic_DNA"/>
</dbReference>
<sequence length="561" mass="59407">MRPLQDDDPHQVGPYVLHGRLGSGAMGTVYLGTSPSGRAVAVKVARAALADDEEFRERFRREVEMARSVGGFWTAAVVDADPTAARPWLATEYVPGPTLDQAVEEHGPLPEPAVRQLAAGLCEALVAIHGAGLVHRDLKPSNVLLGADGPRVIDFGISQALQRVARLTSTGVFLGTPGFLAPEQILGDEVGPPCDVYALGAVLVYAATGAGPFGDGETSALMYRALHEEPRLDGVPPGLRDLVARCLRRDPRDRPTPASLLAELGRIDPAPEWLPTPVRTLVERYHTELRAHTLAASNAATVRLGDPVASPSAASTPSGLISATWSATDTVSGRPTAVASASPTPPIAPATSDAALTVPLSAPARPAPTRIAETVPGPVPPTPAWHQTTTTTPETFGGVTFHTSRVAALVWGSASAVAALMAGEVANASSGGPALAALVAFVCFTVAGCRQLVRALRRPLRLEIGTAGLSLTRGRDQWRLPWHAIARAKLVGEAKRPWLTVWLTPGNHPPAWATSARHSYHGGFRLFPIAHERRRKRRAREVRELRAALAWHAPQAYDPSP</sequence>
<proteinExistence type="predicted"/>
<organism evidence="7 8">
    <name type="scientific">Thermasporomyces composti</name>
    <dbReference type="NCBI Taxonomy" id="696763"/>
    <lineage>
        <taxon>Bacteria</taxon>
        <taxon>Bacillati</taxon>
        <taxon>Actinomycetota</taxon>
        <taxon>Actinomycetes</taxon>
        <taxon>Propionibacteriales</taxon>
        <taxon>Nocardioidaceae</taxon>
        <taxon>Thermasporomyces</taxon>
    </lineage>
</organism>